<feature type="compositionally biased region" description="Polar residues" evidence="1">
    <location>
        <begin position="584"/>
        <end position="594"/>
    </location>
</feature>
<protein>
    <submittedName>
        <fullName evidence="2">Uncharacterized conserved protein</fullName>
    </submittedName>
</protein>
<dbReference type="InterPro" id="IPR007149">
    <property type="entry name" value="Leo1"/>
</dbReference>
<dbReference type="STRING" id="401625.A0A0P1BB43"/>
<feature type="region of interest" description="Disordered" evidence="1">
    <location>
        <begin position="471"/>
        <end position="617"/>
    </location>
</feature>
<feature type="compositionally biased region" description="Low complexity" evidence="1">
    <location>
        <begin position="38"/>
        <end position="55"/>
    </location>
</feature>
<name>A0A0P1BB43_9BASI</name>
<keyword evidence="3" id="KW-1185">Reference proteome</keyword>
<dbReference type="OrthoDB" id="20844at2759"/>
<dbReference type="EMBL" id="CCYA01000149">
    <property type="protein sequence ID" value="CEH12459.1"/>
    <property type="molecule type" value="Genomic_DNA"/>
</dbReference>
<reference evidence="2 3" key="1">
    <citation type="submission" date="2014-09" db="EMBL/GenBank/DDBJ databases">
        <authorList>
            <person name="Magalhaes I.L.F."/>
            <person name="Oliveira U."/>
            <person name="Santos F.R."/>
            <person name="Vidigal T.H.D.A."/>
            <person name="Brescovit A.D."/>
            <person name="Santos A.J."/>
        </authorList>
    </citation>
    <scope>NUCLEOTIDE SEQUENCE [LARGE SCALE GENOMIC DNA]</scope>
</reference>
<dbReference type="GO" id="GO:1990269">
    <property type="term" value="F:RNA polymerase II C-terminal domain phosphoserine binding"/>
    <property type="evidence" value="ECO:0007669"/>
    <property type="project" value="TreeGrafter"/>
</dbReference>
<organism evidence="2 3">
    <name type="scientific">Ceraceosorus bombacis</name>
    <dbReference type="NCBI Taxonomy" id="401625"/>
    <lineage>
        <taxon>Eukaryota</taxon>
        <taxon>Fungi</taxon>
        <taxon>Dikarya</taxon>
        <taxon>Basidiomycota</taxon>
        <taxon>Ustilaginomycotina</taxon>
        <taxon>Exobasidiomycetes</taxon>
        <taxon>Ceraceosorales</taxon>
        <taxon>Ceraceosoraceae</taxon>
        <taxon>Ceraceosorus</taxon>
    </lineage>
</organism>
<feature type="compositionally biased region" description="Acidic residues" evidence="1">
    <location>
        <begin position="121"/>
        <end position="146"/>
    </location>
</feature>
<evidence type="ECO:0000313" key="3">
    <source>
        <dbReference type="Proteomes" id="UP000054845"/>
    </source>
</evidence>
<feature type="compositionally biased region" description="Basic and acidic residues" evidence="1">
    <location>
        <begin position="564"/>
        <end position="581"/>
    </location>
</feature>
<accession>A0A0P1BB43</accession>
<dbReference type="PANTHER" id="PTHR23146">
    <property type="entry name" value="LEO1 PROTEIN"/>
    <property type="match status" value="1"/>
</dbReference>
<feature type="compositionally biased region" description="Acidic residues" evidence="1">
    <location>
        <begin position="219"/>
        <end position="228"/>
    </location>
</feature>
<feature type="compositionally biased region" description="Polar residues" evidence="1">
    <location>
        <begin position="374"/>
        <end position="389"/>
    </location>
</feature>
<feature type="compositionally biased region" description="Acidic residues" evidence="1">
    <location>
        <begin position="553"/>
        <end position="563"/>
    </location>
</feature>
<dbReference type="Pfam" id="PF04004">
    <property type="entry name" value="Leo1"/>
    <property type="match status" value="1"/>
</dbReference>
<dbReference type="Proteomes" id="UP000054845">
    <property type="component" value="Unassembled WGS sequence"/>
</dbReference>
<feature type="region of interest" description="Disordered" evidence="1">
    <location>
        <begin position="348"/>
        <end position="389"/>
    </location>
</feature>
<dbReference type="GO" id="GO:0006368">
    <property type="term" value="P:transcription elongation by RNA polymerase II"/>
    <property type="evidence" value="ECO:0007669"/>
    <property type="project" value="InterPro"/>
</dbReference>
<feature type="compositionally biased region" description="Low complexity" evidence="1">
    <location>
        <begin position="176"/>
        <end position="187"/>
    </location>
</feature>
<dbReference type="GO" id="GO:0032968">
    <property type="term" value="P:positive regulation of transcription elongation by RNA polymerase II"/>
    <property type="evidence" value="ECO:0007669"/>
    <property type="project" value="TreeGrafter"/>
</dbReference>
<sequence length="617" mass="66946">MSESNRLATERLESEAMEVDATADPAVADNMEADPAAREALSSEASSAGTEAPPEVRAAANSLLPDDQDSPLHQSGTPPSAHPIRNGEGATSAEKEEELPVELVQSRSDDEEQQAEKPQGEQEDADDDDDDGDLFGDDDENVEDVGAEQAVKAVAVGDTDDDDDAVVRQTGRRRTAAASPSPARSASFISKDDEEAAASKRRLEHLEDDAPMGTGMTQEDAEAQAEAEMEQHADFSLPSLPVRRGAPHWITKLPNFVGFQTTPFDTKTFDMSSDEAEIMRTREQIARIQDPGLRATVASTCTMRWRWAPEKDINESGKRLRQSNTRVVRWSDGTLSFQLGDELYDITQIPEPGTRGAPREANVQSRPQAEGPSAQASQRGTDGSAARYSTSTAPSTYLFVHHSDDIEASEGPIAGSMVLRPTDTQSETHRRLARAVKHSRGARVTQMAFDTRAKDPEEEKAALEKQKRLESLKAAKKRRQNAGLNGLGAADEEFWDSRAGRRRLGRAGADYDQGATYASDEEEEAALSGDVEGDDGFIVSDKGSPSSEKSAQDDMDVDDEPDDLERAEKSIEDAALRKAEADAQQLTASTQNGDTAGDVAKERSRRRVVADSEDEEE</sequence>
<dbReference type="PANTHER" id="PTHR23146:SF0">
    <property type="entry name" value="RNA POLYMERASE-ASSOCIATED PROTEIN LEO1"/>
    <property type="match status" value="1"/>
</dbReference>
<dbReference type="AlphaFoldDB" id="A0A0P1BB43"/>
<feature type="compositionally biased region" description="Acidic residues" evidence="1">
    <location>
        <begin position="519"/>
        <end position="535"/>
    </location>
</feature>
<dbReference type="GO" id="GO:0016593">
    <property type="term" value="C:Cdc73/Paf1 complex"/>
    <property type="evidence" value="ECO:0007669"/>
    <property type="project" value="InterPro"/>
</dbReference>
<feature type="region of interest" description="Disordered" evidence="1">
    <location>
        <begin position="170"/>
        <end position="231"/>
    </location>
</feature>
<proteinExistence type="predicted"/>
<feature type="region of interest" description="Disordered" evidence="1">
    <location>
        <begin position="1"/>
        <end position="147"/>
    </location>
</feature>
<evidence type="ECO:0000256" key="1">
    <source>
        <dbReference type="SAM" id="MobiDB-lite"/>
    </source>
</evidence>
<evidence type="ECO:0000313" key="2">
    <source>
        <dbReference type="EMBL" id="CEH12459.1"/>
    </source>
</evidence>